<evidence type="ECO:0000313" key="2">
    <source>
        <dbReference type="Proteomes" id="UP000886501"/>
    </source>
</evidence>
<dbReference type="EMBL" id="MU118161">
    <property type="protein sequence ID" value="KAF9644096.1"/>
    <property type="molecule type" value="Genomic_DNA"/>
</dbReference>
<gene>
    <name evidence="1" type="ORF">BDM02DRAFT_3080679</name>
</gene>
<accession>A0ACB6Z3C8</accession>
<evidence type="ECO:0000313" key="1">
    <source>
        <dbReference type="EMBL" id="KAF9644096.1"/>
    </source>
</evidence>
<feature type="non-terminal residue" evidence="1">
    <location>
        <position position="1"/>
    </location>
</feature>
<reference evidence="1" key="2">
    <citation type="journal article" date="2020" name="Nat. Commun.">
        <title>Large-scale genome sequencing of mycorrhizal fungi provides insights into the early evolution of symbiotic traits.</title>
        <authorList>
            <person name="Miyauchi S."/>
            <person name="Kiss E."/>
            <person name="Kuo A."/>
            <person name="Drula E."/>
            <person name="Kohler A."/>
            <person name="Sanchez-Garcia M."/>
            <person name="Morin E."/>
            <person name="Andreopoulos B."/>
            <person name="Barry K.W."/>
            <person name="Bonito G."/>
            <person name="Buee M."/>
            <person name="Carver A."/>
            <person name="Chen C."/>
            <person name="Cichocki N."/>
            <person name="Clum A."/>
            <person name="Culley D."/>
            <person name="Crous P.W."/>
            <person name="Fauchery L."/>
            <person name="Girlanda M."/>
            <person name="Hayes R.D."/>
            <person name="Keri Z."/>
            <person name="LaButti K."/>
            <person name="Lipzen A."/>
            <person name="Lombard V."/>
            <person name="Magnuson J."/>
            <person name="Maillard F."/>
            <person name="Murat C."/>
            <person name="Nolan M."/>
            <person name="Ohm R.A."/>
            <person name="Pangilinan J."/>
            <person name="Pereira M.F."/>
            <person name="Perotto S."/>
            <person name="Peter M."/>
            <person name="Pfister S."/>
            <person name="Riley R."/>
            <person name="Sitrit Y."/>
            <person name="Stielow J.B."/>
            <person name="Szollosi G."/>
            <person name="Zifcakova L."/>
            <person name="Stursova M."/>
            <person name="Spatafora J.W."/>
            <person name="Tedersoo L."/>
            <person name="Vaario L.M."/>
            <person name="Yamada A."/>
            <person name="Yan M."/>
            <person name="Wang P."/>
            <person name="Xu J."/>
            <person name="Bruns T."/>
            <person name="Baldrian P."/>
            <person name="Vilgalys R."/>
            <person name="Dunand C."/>
            <person name="Henrissat B."/>
            <person name="Grigoriev I.V."/>
            <person name="Hibbett D."/>
            <person name="Nagy L.G."/>
            <person name="Martin F.M."/>
        </authorList>
    </citation>
    <scope>NUCLEOTIDE SEQUENCE</scope>
    <source>
        <strain evidence="1">P2</strain>
    </source>
</reference>
<sequence length="123" mass="13848">EDHRATFYEHYREEAEEYDKEFMNKHDEDLNTTLLFAGLFSAVASAFIIQVQSQLQPDPNQETAALLRVLIHKIDNTTFGGDAPVLPQWTGPPRTIVQVQTILYASLSASLLSALLAMLGKQW</sequence>
<dbReference type="Proteomes" id="UP000886501">
    <property type="component" value="Unassembled WGS sequence"/>
</dbReference>
<reference evidence="1" key="1">
    <citation type="submission" date="2019-10" db="EMBL/GenBank/DDBJ databases">
        <authorList>
            <consortium name="DOE Joint Genome Institute"/>
            <person name="Kuo A."/>
            <person name="Miyauchi S."/>
            <person name="Kiss E."/>
            <person name="Drula E."/>
            <person name="Kohler A."/>
            <person name="Sanchez-Garcia M."/>
            <person name="Andreopoulos B."/>
            <person name="Barry K.W."/>
            <person name="Bonito G."/>
            <person name="Buee M."/>
            <person name="Carver A."/>
            <person name="Chen C."/>
            <person name="Cichocki N."/>
            <person name="Clum A."/>
            <person name="Culley D."/>
            <person name="Crous P.W."/>
            <person name="Fauchery L."/>
            <person name="Girlanda M."/>
            <person name="Hayes R."/>
            <person name="Keri Z."/>
            <person name="Labutti K."/>
            <person name="Lipzen A."/>
            <person name="Lombard V."/>
            <person name="Magnuson J."/>
            <person name="Maillard F."/>
            <person name="Morin E."/>
            <person name="Murat C."/>
            <person name="Nolan M."/>
            <person name="Ohm R."/>
            <person name="Pangilinan J."/>
            <person name="Pereira M."/>
            <person name="Perotto S."/>
            <person name="Peter M."/>
            <person name="Riley R."/>
            <person name="Sitrit Y."/>
            <person name="Stielow B."/>
            <person name="Szollosi G."/>
            <person name="Zifcakova L."/>
            <person name="Stursova M."/>
            <person name="Spatafora J.W."/>
            <person name="Tedersoo L."/>
            <person name="Vaario L.-M."/>
            <person name="Yamada A."/>
            <person name="Yan M."/>
            <person name="Wang P."/>
            <person name="Xu J."/>
            <person name="Bruns T."/>
            <person name="Baldrian P."/>
            <person name="Vilgalys R."/>
            <person name="Henrissat B."/>
            <person name="Grigoriev I.V."/>
            <person name="Hibbett D."/>
            <person name="Nagy L.G."/>
            <person name="Martin F.M."/>
        </authorList>
    </citation>
    <scope>NUCLEOTIDE SEQUENCE</scope>
    <source>
        <strain evidence="1">P2</strain>
    </source>
</reference>
<organism evidence="1 2">
    <name type="scientific">Thelephora ganbajun</name>
    <name type="common">Ganba fungus</name>
    <dbReference type="NCBI Taxonomy" id="370292"/>
    <lineage>
        <taxon>Eukaryota</taxon>
        <taxon>Fungi</taxon>
        <taxon>Dikarya</taxon>
        <taxon>Basidiomycota</taxon>
        <taxon>Agaricomycotina</taxon>
        <taxon>Agaricomycetes</taxon>
        <taxon>Thelephorales</taxon>
        <taxon>Thelephoraceae</taxon>
        <taxon>Thelephora</taxon>
    </lineage>
</organism>
<name>A0ACB6Z3C8_THEGA</name>
<keyword evidence="2" id="KW-1185">Reference proteome</keyword>
<protein>
    <submittedName>
        <fullName evidence="1">Uncharacterized protein</fullName>
    </submittedName>
</protein>
<comment type="caution">
    <text evidence="1">The sequence shown here is derived from an EMBL/GenBank/DDBJ whole genome shotgun (WGS) entry which is preliminary data.</text>
</comment>
<proteinExistence type="predicted"/>
<feature type="non-terminal residue" evidence="1">
    <location>
        <position position="123"/>
    </location>
</feature>